<protein>
    <submittedName>
        <fullName evidence="1">Uncharacterized protein</fullName>
    </submittedName>
</protein>
<gene>
    <name evidence="1" type="ORF">L915_20586</name>
</gene>
<proteinExistence type="predicted"/>
<evidence type="ECO:0000313" key="1">
    <source>
        <dbReference type="EMBL" id="ETK72287.1"/>
    </source>
</evidence>
<reference evidence="1" key="1">
    <citation type="submission" date="2013-11" db="EMBL/GenBank/DDBJ databases">
        <title>The Genome Sequence of Phytophthora parasitica CJ02B3.</title>
        <authorList>
            <consortium name="The Broad Institute Genomics Platform"/>
            <person name="Russ C."/>
            <person name="Tyler B."/>
            <person name="Panabieres F."/>
            <person name="Shan W."/>
            <person name="Tripathy S."/>
            <person name="Grunwald N."/>
            <person name="Machado M."/>
            <person name="Johnson C.S."/>
            <person name="Arredondo F."/>
            <person name="Hong C."/>
            <person name="Coffey M."/>
            <person name="Young S.K."/>
            <person name="Zeng Q."/>
            <person name="Gargeya S."/>
            <person name="Fitzgerald M."/>
            <person name="Abouelleil A."/>
            <person name="Alvarado L."/>
            <person name="Chapman S.B."/>
            <person name="Gainer-Dewar J."/>
            <person name="Goldberg J."/>
            <person name="Griggs A."/>
            <person name="Gujja S."/>
            <person name="Hansen M."/>
            <person name="Howarth C."/>
            <person name="Imamovic A."/>
            <person name="Ireland A."/>
            <person name="Larimer J."/>
            <person name="McCowan C."/>
            <person name="Murphy C."/>
            <person name="Pearson M."/>
            <person name="Poon T.W."/>
            <person name="Priest M."/>
            <person name="Roberts A."/>
            <person name="Saif S."/>
            <person name="Shea T."/>
            <person name="Sykes S."/>
            <person name="Wortman J."/>
            <person name="Nusbaum C."/>
            <person name="Birren B."/>
        </authorList>
    </citation>
    <scope>NUCLEOTIDE SEQUENCE [LARGE SCALE GENOMIC DNA]</scope>
    <source>
        <strain evidence="1">CJ02B3</strain>
    </source>
</reference>
<name>W2FNC3_PHYNI</name>
<dbReference type="Proteomes" id="UP000053236">
    <property type="component" value="Unassembled WGS sequence"/>
</dbReference>
<dbReference type="EMBL" id="KI689621">
    <property type="protein sequence ID" value="ETK72287.1"/>
    <property type="molecule type" value="Genomic_DNA"/>
</dbReference>
<dbReference type="AlphaFoldDB" id="W2FNC3"/>
<sequence>MGSCCRGCGELNCAELRSCSGWDLPMERQERLGFQVVRLRYAFAITGEFATHLKPHGYFGDDGFLDACLVSSELFFNNTCNHIAEYQQRRRHASCRSLHTLGKLREDGVWEYAGVVERPDQPVDFRSGRFVIYEVMSALYARSPPK</sequence>
<accession>W2FNC3</accession>
<organism evidence="1">
    <name type="scientific">Phytophthora nicotianae</name>
    <name type="common">Potato buckeye rot agent</name>
    <name type="synonym">Phytophthora parasitica</name>
    <dbReference type="NCBI Taxonomy" id="4792"/>
    <lineage>
        <taxon>Eukaryota</taxon>
        <taxon>Sar</taxon>
        <taxon>Stramenopiles</taxon>
        <taxon>Oomycota</taxon>
        <taxon>Peronosporomycetes</taxon>
        <taxon>Peronosporales</taxon>
        <taxon>Peronosporaceae</taxon>
        <taxon>Phytophthora</taxon>
    </lineage>
</organism>